<dbReference type="Proteomes" id="UP001642484">
    <property type="component" value="Unassembled WGS sequence"/>
</dbReference>
<evidence type="ECO:0000259" key="6">
    <source>
        <dbReference type="SMART" id="SM00849"/>
    </source>
</evidence>
<accession>A0ABP0NTZ3</accession>
<keyword evidence="3" id="KW-0378">Hydrolase</keyword>
<feature type="compositionally biased region" description="Basic and acidic residues" evidence="5">
    <location>
        <begin position="192"/>
        <end position="214"/>
    </location>
</feature>
<protein>
    <recommendedName>
        <fullName evidence="6">Metallo-beta-lactamase domain-containing protein</fullName>
    </recommendedName>
</protein>
<feature type="region of interest" description="Disordered" evidence="5">
    <location>
        <begin position="56"/>
        <end position="103"/>
    </location>
</feature>
<dbReference type="InterPro" id="IPR051453">
    <property type="entry name" value="MBL_Glyoxalase_II"/>
</dbReference>
<dbReference type="PANTHER" id="PTHR46233:SF3">
    <property type="entry name" value="HYDROXYACYLGLUTATHIONE HYDROLASE GLOC"/>
    <property type="match status" value="1"/>
</dbReference>
<keyword evidence="8" id="KW-1185">Reference proteome</keyword>
<dbReference type="InterPro" id="IPR036866">
    <property type="entry name" value="RibonucZ/Hydroxyglut_hydro"/>
</dbReference>
<dbReference type="EMBL" id="CAXAMN010022084">
    <property type="protein sequence ID" value="CAK9066242.1"/>
    <property type="molecule type" value="Genomic_DNA"/>
</dbReference>
<evidence type="ECO:0000256" key="3">
    <source>
        <dbReference type="ARBA" id="ARBA00022801"/>
    </source>
</evidence>
<evidence type="ECO:0000256" key="5">
    <source>
        <dbReference type="SAM" id="MobiDB-lite"/>
    </source>
</evidence>
<feature type="region of interest" description="Disordered" evidence="5">
    <location>
        <begin position="148"/>
        <end position="180"/>
    </location>
</feature>
<comment type="caution">
    <text evidence="7">The sequence shown here is derived from an EMBL/GenBank/DDBJ whole genome shotgun (WGS) entry which is preliminary data.</text>
</comment>
<evidence type="ECO:0000313" key="7">
    <source>
        <dbReference type="EMBL" id="CAK9066242.1"/>
    </source>
</evidence>
<keyword evidence="2" id="KW-0479">Metal-binding</keyword>
<comment type="cofactor">
    <cofactor evidence="1">
        <name>Zn(2+)</name>
        <dbReference type="ChEBI" id="CHEBI:29105"/>
    </cofactor>
</comment>
<dbReference type="Pfam" id="PF00753">
    <property type="entry name" value="Lactamase_B"/>
    <property type="match status" value="1"/>
</dbReference>
<gene>
    <name evidence="7" type="ORF">CCMP2556_LOCUS32526</name>
</gene>
<feature type="region of interest" description="Disordered" evidence="5">
    <location>
        <begin position="192"/>
        <end position="267"/>
    </location>
</feature>
<sequence>MADGCSAADVVFRSISLRPFLNHPGLDTEGVAFHKPIPVHTSEATGLTAPFEELRFPSASPASPRGPGAAAQRRRERGAGRVHRGVPGPVGSGGALGDLCGTDRERTDRETFGRKRAQWHIVIQEHGFGGDGSLSDAQSVILGGGAGHHVVPGLRPTGLETETSRATRERAAPRQEESTSVPICIGQVDRRTWPKRAKQGEELPRFSEEPDDPRVFVPAHRIGDAPKRSFLPVSDRKDDRPRRHSEKRSFGHSSLPCLSGKQMKLHSSSQPVLKAPVEKSSLANAGLLQFMLPGLGFPPLAEEARVFAGPFLGLKEPPENALAHHFHHPRPNVSKRYVEKKEVMAPIVEVMEVPPLMCNCTILGDSDTKEAIVVDPGGDVDKILAKLKSHGLSCKRILITHGHLDHIIGATELKKATGAMILMNQNDLSLYQKVKEQCRDFRIPPPPDALLPPDDFLSDGDVVQWGPELTVKCLHCPGHTPGSLSYYFEQQKIVCPGDTLFQGSVGRTSWAGIPSLQGTSDAQMIIGSIKAKLLTLDGDVRVISGHGPETTIGLEKATNMFLRM</sequence>
<proteinExistence type="predicted"/>
<feature type="compositionally biased region" description="Basic and acidic residues" evidence="5">
    <location>
        <begin position="162"/>
        <end position="177"/>
    </location>
</feature>
<dbReference type="SMART" id="SM00849">
    <property type="entry name" value="Lactamase_B"/>
    <property type="match status" value="1"/>
</dbReference>
<reference evidence="7 8" key="1">
    <citation type="submission" date="2024-02" db="EMBL/GenBank/DDBJ databases">
        <authorList>
            <person name="Chen Y."/>
            <person name="Shah S."/>
            <person name="Dougan E. K."/>
            <person name="Thang M."/>
            <person name="Chan C."/>
        </authorList>
    </citation>
    <scope>NUCLEOTIDE SEQUENCE [LARGE SCALE GENOMIC DNA]</scope>
</reference>
<evidence type="ECO:0000256" key="1">
    <source>
        <dbReference type="ARBA" id="ARBA00001947"/>
    </source>
</evidence>
<organism evidence="7 8">
    <name type="scientific">Durusdinium trenchii</name>
    <dbReference type="NCBI Taxonomy" id="1381693"/>
    <lineage>
        <taxon>Eukaryota</taxon>
        <taxon>Sar</taxon>
        <taxon>Alveolata</taxon>
        <taxon>Dinophyceae</taxon>
        <taxon>Suessiales</taxon>
        <taxon>Symbiodiniaceae</taxon>
        <taxon>Durusdinium</taxon>
    </lineage>
</organism>
<dbReference type="Gene3D" id="3.60.15.10">
    <property type="entry name" value="Ribonuclease Z/Hydroxyacylglutathione hydrolase-like"/>
    <property type="match status" value="1"/>
</dbReference>
<feature type="compositionally biased region" description="Low complexity" evidence="5">
    <location>
        <begin position="57"/>
        <end position="71"/>
    </location>
</feature>
<name>A0ABP0NTZ3_9DINO</name>
<dbReference type="SUPFAM" id="SSF56281">
    <property type="entry name" value="Metallo-hydrolase/oxidoreductase"/>
    <property type="match status" value="1"/>
</dbReference>
<dbReference type="CDD" id="cd06262">
    <property type="entry name" value="metallo-hydrolase-like_MBL-fold"/>
    <property type="match status" value="1"/>
</dbReference>
<evidence type="ECO:0000256" key="4">
    <source>
        <dbReference type="ARBA" id="ARBA00022833"/>
    </source>
</evidence>
<evidence type="ECO:0000313" key="8">
    <source>
        <dbReference type="Proteomes" id="UP001642484"/>
    </source>
</evidence>
<feature type="domain" description="Metallo-beta-lactamase" evidence="6">
    <location>
        <begin position="357"/>
        <end position="546"/>
    </location>
</feature>
<feature type="compositionally biased region" description="Basic residues" evidence="5">
    <location>
        <begin position="72"/>
        <end position="84"/>
    </location>
</feature>
<keyword evidence="4" id="KW-0862">Zinc</keyword>
<dbReference type="PANTHER" id="PTHR46233">
    <property type="entry name" value="HYDROXYACYLGLUTATHIONE HYDROLASE GLOC"/>
    <property type="match status" value="1"/>
</dbReference>
<dbReference type="InterPro" id="IPR001279">
    <property type="entry name" value="Metallo-B-lactamas"/>
</dbReference>
<evidence type="ECO:0000256" key="2">
    <source>
        <dbReference type="ARBA" id="ARBA00022723"/>
    </source>
</evidence>